<dbReference type="PRINTS" id="PR00412">
    <property type="entry name" value="EPOXHYDRLASE"/>
</dbReference>
<dbReference type="InterPro" id="IPR000639">
    <property type="entry name" value="Epox_hydrolase-like"/>
</dbReference>
<evidence type="ECO:0000313" key="2">
    <source>
        <dbReference type="EMBL" id="SVC53870.1"/>
    </source>
</evidence>
<dbReference type="SUPFAM" id="SSF53474">
    <property type="entry name" value="alpha/beta-Hydrolases"/>
    <property type="match status" value="1"/>
</dbReference>
<dbReference type="GO" id="GO:0003824">
    <property type="term" value="F:catalytic activity"/>
    <property type="evidence" value="ECO:0007669"/>
    <property type="project" value="InterPro"/>
</dbReference>
<reference evidence="2" key="1">
    <citation type="submission" date="2018-05" db="EMBL/GenBank/DDBJ databases">
        <authorList>
            <person name="Lanie J.A."/>
            <person name="Ng W.-L."/>
            <person name="Kazmierczak K.M."/>
            <person name="Andrzejewski T.M."/>
            <person name="Davidsen T.M."/>
            <person name="Wayne K.J."/>
            <person name="Tettelin H."/>
            <person name="Glass J.I."/>
            <person name="Rusch D."/>
            <person name="Podicherti R."/>
            <person name="Tsui H.-C.T."/>
            <person name="Winkler M.E."/>
        </authorList>
    </citation>
    <scope>NUCLEOTIDE SEQUENCE</scope>
</reference>
<protein>
    <recommendedName>
        <fullName evidence="1">AB hydrolase-1 domain-containing protein</fullName>
    </recommendedName>
</protein>
<proteinExistence type="predicted"/>
<dbReference type="EMBL" id="UINC01096733">
    <property type="protein sequence ID" value="SVC53870.1"/>
    <property type="molecule type" value="Genomic_DNA"/>
</dbReference>
<dbReference type="Pfam" id="PF00561">
    <property type="entry name" value="Abhydrolase_1"/>
    <property type="match status" value="1"/>
</dbReference>
<dbReference type="PANTHER" id="PTHR43433:SF5">
    <property type="entry name" value="AB HYDROLASE-1 DOMAIN-CONTAINING PROTEIN"/>
    <property type="match status" value="1"/>
</dbReference>
<dbReference type="InterPro" id="IPR029058">
    <property type="entry name" value="AB_hydrolase_fold"/>
</dbReference>
<dbReference type="PANTHER" id="PTHR43433">
    <property type="entry name" value="HYDROLASE, ALPHA/BETA FOLD FAMILY PROTEIN"/>
    <property type="match status" value="1"/>
</dbReference>
<dbReference type="InterPro" id="IPR000073">
    <property type="entry name" value="AB_hydrolase_1"/>
</dbReference>
<feature type="non-terminal residue" evidence="2">
    <location>
        <position position="1"/>
    </location>
</feature>
<feature type="domain" description="AB hydrolase-1" evidence="1">
    <location>
        <begin position="1"/>
        <end position="222"/>
    </location>
</feature>
<gene>
    <name evidence="2" type="ORF">METZ01_LOCUS306724</name>
</gene>
<evidence type="ECO:0000259" key="1">
    <source>
        <dbReference type="Pfam" id="PF00561"/>
    </source>
</evidence>
<name>A0A382MZC0_9ZZZZ</name>
<sequence>NSLSWWQQIAEFQKQYTCTVYDARGWGRSKPKKNMSPDRGIFGRDLAELIQELGIQKAHIVAQSMGGRAVIGLLRTAPQTVRSLTLCGTTAGATNDRVRELQDSLKIERSNKSLSEYSLSPDFIKNNVPLATLYHEIRRLNPSRDKGILGRPPKNYKGSTHEILTGAARPDTSVEAQEIPILYVVGEHDKITSPEIIREAATLVKHSRIHEFANAGHSVYFEQADEFNALLLEFFKETDLTD</sequence>
<accession>A0A382MZC0</accession>
<dbReference type="AlphaFoldDB" id="A0A382MZC0"/>
<dbReference type="Gene3D" id="3.40.50.1820">
    <property type="entry name" value="alpha/beta hydrolase"/>
    <property type="match status" value="1"/>
</dbReference>
<dbReference type="InterPro" id="IPR050471">
    <property type="entry name" value="AB_hydrolase"/>
</dbReference>
<organism evidence="2">
    <name type="scientific">marine metagenome</name>
    <dbReference type="NCBI Taxonomy" id="408172"/>
    <lineage>
        <taxon>unclassified sequences</taxon>
        <taxon>metagenomes</taxon>
        <taxon>ecological metagenomes</taxon>
    </lineage>
</organism>